<protein>
    <recommendedName>
        <fullName evidence="3">snRNA-activating protein complex subunit 3</fullName>
    </recommendedName>
    <alternativeName>
        <fullName evidence="10">Small nuclear RNA-activating complex polypeptide 3</fullName>
    </alternativeName>
</protein>
<comment type="similarity">
    <text evidence="2">Belongs to the SNAPC3/SRD2 family.</text>
</comment>
<evidence type="ECO:0000256" key="9">
    <source>
        <dbReference type="ARBA" id="ARBA00025958"/>
    </source>
</evidence>
<dbReference type="GO" id="GO:0042796">
    <property type="term" value="P:snRNA transcription by RNA polymerase III"/>
    <property type="evidence" value="ECO:0007669"/>
    <property type="project" value="TreeGrafter"/>
</dbReference>
<dbReference type="GO" id="GO:0001006">
    <property type="term" value="F:RNA polymerase III type 3 promoter sequence-specific DNA binding"/>
    <property type="evidence" value="ECO:0007669"/>
    <property type="project" value="TreeGrafter"/>
</dbReference>
<dbReference type="GO" id="GO:0005634">
    <property type="term" value="C:nucleus"/>
    <property type="evidence" value="ECO:0007669"/>
    <property type="project" value="UniProtKB-SubCell"/>
</dbReference>
<keyword evidence="5" id="KW-0238">DNA-binding</keyword>
<sequence length="388" mass="45270">MDTVYDVSGFRASNNINVAEYFKKYSEICPPAKRTVIENFLHFTEDIDLFEIGVDFGILEATCNHENLRLSDEPANLPMAVPDKVHTKMKFDQYYPITDQARKLNVIISKETLEKRWTAQEFKFHGKRFIKDKEQIVSEQFKKQNNVKPGIDFLFSILIYKPRTIHQGQRHSAEKLRFAYEIEALGTNFLSQIVDAIECISDSAVIKEVENTAVDLTQFQNAKKWYPSQTVFIDGVFYNDTRNPDCIDLSPEVIKWAREKNIGKFTTAKMQETLLSSLSPRLGFPYVYIHQADCEHIFVFSDVRLVQNSDCLDTNEYPKVVSFNRASNILCLLCTMRVCRWMVTECDRFPQERVFLCTECCNSYLFVDGKKATEFKLYPYYDQEKMRN</sequence>
<name>A0A9P0GI44_9CUCU</name>
<keyword evidence="12" id="KW-1185">Reference proteome</keyword>
<comment type="subunit">
    <text evidence="9">Part of the SNAPc complex composed of 5 subunits: SNAPC1, SNAPC2, SNAPC3, SNAPC4 and SNAPC5. SNAPC3 interacts with SNAPC1.</text>
</comment>
<evidence type="ECO:0000256" key="10">
    <source>
        <dbReference type="ARBA" id="ARBA00029606"/>
    </source>
</evidence>
<keyword evidence="4" id="KW-0805">Transcription regulation</keyword>
<keyword evidence="7" id="KW-0539">Nucleus</keyword>
<evidence type="ECO:0000256" key="3">
    <source>
        <dbReference type="ARBA" id="ARBA00013634"/>
    </source>
</evidence>
<dbReference type="GO" id="GO:0001046">
    <property type="term" value="F:core promoter sequence-specific DNA binding"/>
    <property type="evidence" value="ECO:0007669"/>
    <property type="project" value="TreeGrafter"/>
</dbReference>
<dbReference type="InterPro" id="IPR022042">
    <property type="entry name" value="snRNA-activating_su3"/>
</dbReference>
<dbReference type="GO" id="GO:0000978">
    <property type="term" value="F:RNA polymerase II cis-regulatory region sequence-specific DNA binding"/>
    <property type="evidence" value="ECO:0007669"/>
    <property type="project" value="TreeGrafter"/>
</dbReference>
<evidence type="ECO:0000256" key="7">
    <source>
        <dbReference type="ARBA" id="ARBA00023242"/>
    </source>
</evidence>
<evidence type="ECO:0000313" key="11">
    <source>
        <dbReference type="EMBL" id="CAH1111636.1"/>
    </source>
</evidence>
<evidence type="ECO:0000256" key="8">
    <source>
        <dbReference type="ARBA" id="ARBA00025193"/>
    </source>
</evidence>
<dbReference type="PANTHER" id="PTHR13421">
    <property type="entry name" value="SNRNA-ACTIVATING PROTEIN COMPLEX SUBUNIT 3"/>
    <property type="match status" value="1"/>
</dbReference>
<reference evidence="11" key="1">
    <citation type="submission" date="2022-01" db="EMBL/GenBank/DDBJ databases">
        <authorList>
            <person name="King R."/>
        </authorList>
    </citation>
    <scope>NUCLEOTIDE SEQUENCE</scope>
</reference>
<dbReference type="EMBL" id="OV651818">
    <property type="protein sequence ID" value="CAH1111636.1"/>
    <property type="molecule type" value="Genomic_DNA"/>
</dbReference>
<accession>A0A9P0GI44</accession>
<evidence type="ECO:0000256" key="4">
    <source>
        <dbReference type="ARBA" id="ARBA00023015"/>
    </source>
</evidence>
<keyword evidence="6" id="KW-0804">Transcription</keyword>
<gene>
    <name evidence="11" type="ORF">PSYICH_LOCUS12832</name>
</gene>
<dbReference type="GO" id="GO:0042795">
    <property type="term" value="P:snRNA transcription by RNA polymerase II"/>
    <property type="evidence" value="ECO:0007669"/>
    <property type="project" value="TreeGrafter"/>
</dbReference>
<dbReference type="OrthoDB" id="46583at2759"/>
<evidence type="ECO:0000256" key="1">
    <source>
        <dbReference type="ARBA" id="ARBA00004123"/>
    </source>
</evidence>
<dbReference type="Proteomes" id="UP001153636">
    <property type="component" value="Chromosome 6"/>
</dbReference>
<dbReference type="Pfam" id="PF12251">
    <property type="entry name" value="SNAPC3"/>
    <property type="match status" value="1"/>
</dbReference>
<evidence type="ECO:0000313" key="12">
    <source>
        <dbReference type="Proteomes" id="UP001153636"/>
    </source>
</evidence>
<dbReference type="PANTHER" id="PTHR13421:SF16">
    <property type="entry name" value="SNRNA-ACTIVATING PROTEIN COMPLEX SUBUNIT 3"/>
    <property type="match status" value="1"/>
</dbReference>
<comment type="function">
    <text evidence="8">Part of the SNAPc complex required for the transcription of both RNA polymerase II and III small-nuclear RNA genes. Binds to the proximal sequence element (PSE), a non-TATA-box basal promoter element common to these 2 types of genes. Recruits TBP and BRF2 to the U6 snRNA TATA box.</text>
</comment>
<proteinExistence type="inferred from homology"/>
<dbReference type="AlphaFoldDB" id="A0A9P0GI44"/>
<comment type="subcellular location">
    <subcellularLocation>
        <location evidence="1">Nucleus</location>
    </subcellularLocation>
</comment>
<evidence type="ECO:0000256" key="5">
    <source>
        <dbReference type="ARBA" id="ARBA00023125"/>
    </source>
</evidence>
<evidence type="ECO:0000256" key="2">
    <source>
        <dbReference type="ARBA" id="ARBA00010410"/>
    </source>
</evidence>
<organism evidence="11 12">
    <name type="scientific">Psylliodes chrysocephalus</name>
    <dbReference type="NCBI Taxonomy" id="3402493"/>
    <lineage>
        <taxon>Eukaryota</taxon>
        <taxon>Metazoa</taxon>
        <taxon>Ecdysozoa</taxon>
        <taxon>Arthropoda</taxon>
        <taxon>Hexapoda</taxon>
        <taxon>Insecta</taxon>
        <taxon>Pterygota</taxon>
        <taxon>Neoptera</taxon>
        <taxon>Endopterygota</taxon>
        <taxon>Coleoptera</taxon>
        <taxon>Polyphaga</taxon>
        <taxon>Cucujiformia</taxon>
        <taxon>Chrysomeloidea</taxon>
        <taxon>Chrysomelidae</taxon>
        <taxon>Galerucinae</taxon>
        <taxon>Alticini</taxon>
        <taxon>Psylliodes</taxon>
    </lineage>
</organism>
<evidence type="ECO:0000256" key="6">
    <source>
        <dbReference type="ARBA" id="ARBA00023163"/>
    </source>
</evidence>
<dbReference type="GO" id="GO:0003681">
    <property type="term" value="F:bent DNA binding"/>
    <property type="evidence" value="ECO:0007669"/>
    <property type="project" value="TreeGrafter"/>
</dbReference>
<dbReference type="GO" id="GO:0019185">
    <property type="term" value="C:snRNA-activating protein complex"/>
    <property type="evidence" value="ECO:0007669"/>
    <property type="project" value="TreeGrafter"/>
</dbReference>